<protein>
    <submittedName>
        <fullName evidence="2">Uncharacterized protein</fullName>
    </submittedName>
</protein>
<evidence type="ECO:0000313" key="3">
    <source>
        <dbReference type="Proteomes" id="UP000799770"/>
    </source>
</evidence>
<feature type="region of interest" description="Disordered" evidence="1">
    <location>
        <begin position="103"/>
        <end position="122"/>
    </location>
</feature>
<keyword evidence="3" id="KW-1185">Reference proteome</keyword>
<proteinExistence type="predicted"/>
<organism evidence="2 3">
    <name type="scientific">Lophiotrema nucula</name>
    <dbReference type="NCBI Taxonomy" id="690887"/>
    <lineage>
        <taxon>Eukaryota</taxon>
        <taxon>Fungi</taxon>
        <taxon>Dikarya</taxon>
        <taxon>Ascomycota</taxon>
        <taxon>Pezizomycotina</taxon>
        <taxon>Dothideomycetes</taxon>
        <taxon>Pleosporomycetidae</taxon>
        <taxon>Pleosporales</taxon>
        <taxon>Lophiotremataceae</taxon>
        <taxon>Lophiotrema</taxon>
    </lineage>
</organism>
<dbReference type="AlphaFoldDB" id="A0A6A5YGZ8"/>
<feature type="compositionally biased region" description="Basic and acidic residues" evidence="1">
    <location>
        <begin position="103"/>
        <end position="114"/>
    </location>
</feature>
<name>A0A6A5YGZ8_9PLEO</name>
<dbReference type="OrthoDB" id="3799754at2759"/>
<reference evidence="2" key="1">
    <citation type="journal article" date="2020" name="Stud. Mycol.">
        <title>101 Dothideomycetes genomes: a test case for predicting lifestyles and emergence of pathogens.</title>
        <authorList>
            <person name="Haridas S."/>
            <person name="Albert R."/>
            <person name="Binder M."/>
            <person name="Bloem J."/>
            <person name="Labutti K."/>
            <person name="Salamov A."/>
            <person name="Andreopoulos B."/>
            <person name="Baker S."/>
            <person name="Barry K."/>
            <person name="Bills G."/>
            <person name="Bluhm B."/>
            <person name="Cannon C."/>
            <person name="Castanera R."/>
            <person name="Culley D."/>
            <person name="Daum C."/>
            <person name="Ezra D."/>
            <person name="Gonzalez J."/>
            <person name="Henrissat B."/>
            <person name="Kuo A."/>
            <person name="Liang C."/>
            <person name="Lipzen A."/>
            <person name="Lutzoni F."/>
            <person name="Magnuson J."/>
            <person name="Mondo S."/>
            <person name="Nolan M."/>
            <person name="Ohm R."/>
            <person name="Pangilinan J."/>
            <person name="Park H.-J."/>
            <person name="Ramirez L."/>
            <person name="Alfaro M."/>
            <person name="Sun H."/>
            <person name="Tritt A."/>
            <person name="Yoshinaga Y."/>
            <person name="Zwiers L.-H."/>
            <person name="Turgeon B."/>
            <person name="Goodwin S."/>
            <person name="Spatafora J."/>
            <person name="Crous P."/>
            <person name="Grigoriev I."/>
        </authorList>
    </citation>
    <scope>NUCLEOTIDE SEQUENCE</scope>
    <source>
        <strain evidence="2">CBS 627.86</strain>
    </source>
</reference>
<sequence>MYKFDVDVRIQAVSSRLSIRVSGRPVLIYPQNAYDSPEGSFPYIYGPALIISKISSSLSSMKVASWPSVSHKGVLVPPQVVVLWQLVRLRYCEGMRGVLSGEARKGSSVEEEGRGATSPIRPSLYPWMDRGKQKTGTDGLSPLPSQNTVDIIKRDYSYAFSIQFDGETTVQLVELTSIFFLKKPDSFAGCGNPSCASRCRDNSAVSHAELGGSLSCASRCRDNPAVSDAEMRGGRFGLQLAVAWWGSFRPSDPTITRGRGRIVRGQEAGHCACTIAGSQVGAVIESHLPLVLFFMAHCGADGYTYDFKTQKMQTRCTLPDGSVNLETASCALQLTCQRVADEMRGITLRSLTFTTSSPPLEPKATSFRGTRSKAERMHCLYECVQLAKRDMLVYAASCVSPEIVQLLQQDDPTFRDIFGRQLQKAMRCGGWTTVPWHNDQNRQVIDDAVQRCIDLVLARDRETFESLASRAFISEKAGMTEDESITFRPIFKEGSMSTVLNCHLNPWSIPTEEELSSMEGLLNRRVTQEELDRRARWPGAYALDHLMIVRDRVYDYSSGIRWYHSGASIASNFLRHLSPLSRKHVRRIVINEQAKAVCNMECHLRGLLPFCQENPKLRVEVRASISDAVVPANWTLLRESSQDECGAIVGDIWLRSMSAWLREIALLPCLGLRSGSIRVIFWEKTTEASSDLWPMFRSAALMQGAMLESAHRQLVSTPDWWTDYPEPGFDAIHRLPCHLSVSFTALITDAVKRCPKALIVYDGDIGEPWDAEEELEARKQYSLEDWRTEWHRDVARLRFATPPEYWRRLRSAYRLEDDAS</sequence>
<dbReference type="EMBL" id="ML977381">
    <property type="protein sequence ID" value="KAF2105418.1"/>
    <property type="molecule type" value="Genomic_DNA"/>
</dbReference>
<accession>A0A6A5YGZ8</accession>
<evidence type="ECO:0000256" key="1">
    <source>
        <dbReference type="SAM" id="MobiDB-lite"/>
    </source>
</evidence>
<dbReference type="Proteomes" id="UP000799770">
    <property type="component" value="Unassembled WGS sequence"/>
</dbReference>
<evidence type="ECO:0000313" key="2">
    <source>
        <dbReference type="EMBL" id="KAF2105418.1"/>
    </source>
</evidence>
<gene>
    <name evidence="2" type="ORF">BDV96DRAFT_608247</name>
</gene>